<evidence type="ECO:0000256" key="5">
    <source>
        <dbReference type="ARBA" id="ARBA00023136"/>
    </source>
</evidence>
<dbReference type="STRING" id="375175.AYR53_00315"/>
<keyword evidence="6" id="KW-0762">Sugar transport</keyword>
<dbReference type="Proteomes" id="UP000078582">
    <property type="component" value="Chromosome"/>
</dbReference>
<dbReference type="GO" id="GO:0005886">
    <property type="term" value="C:plasma membrane"/>
    <property type="evidence" value="ECO:0007669"/>
    <property type="project" value="UniProtKB-SubCell"/>
</dbReference>
<comment type="subcellular location">
    <subcellularLocation>
        <location evidence="1">Cell membrane</location>
        <topology evidence="1">Multi-pass membrane protein</topology>
    </subcellularLocation>
</comment>
<evidence type="ECO:0000313" key="6">
    <source>
        <dbReference type="EMBL" id="ANK61331.1"/>
    </source>
</evidence>
<keyword evidence="5" id="KW-0472">Membrane</keyword>
<name>A0A192H037_9LACO</name>
<reference evidence="6 7" key="1">
    <citation type="submission" date="2016-03" db="EMBL/GenBank/DDBJ databases">
        <title>Pediococcus and Lactobacillus from brewery environment - whole genome sequencing and assembly.</title>
        <authorList>
            <person name="Behr J."/>
            <person name="Geissler A.J."/>
            <person name="Vogel R.F."/>
        </authorList>
    </citation>
    <scope>NUCLEOTIDE SEQUENCE [LARGE SCALE GENOMIC DNA]</scope>
    <source>
        <strain evidence="6 7">TMW 1.1989</strain>
    </source>
</reference>
<keyword evidence="6" id="KW-0813">Transport</keyword>
<dbReference type="GeneID" id="42980678"/>
<accession>A0A192H037</accession>
<sequence>MKNQQMKHVMRGALILSAASLIAKILSAIYRVPFQNLVGNTGFYVYQQIYPIYGIGMTFALSGLPVFISKLVAEQKTPLARRQVLKQSRLLLAGLSAVIFLGLQLGAGKIALAMGDGQLKPLILTVSFMFLAMPYLAVSRGYFQGTFEMVPTAISQVAEQLVRVGVILIAAYLAVKQGWSVYKMGSWAMSGALFGALAAAGVLVYFVRQQQTKLTGANATISYRYLLKRFLLEGGSICLFSAMIILLQLVDSFTVKNGLVASGVSQGLAKSLKGVYDRGQPLVQLGLVVATSFSSTLLPSLTKARQQRQITSFYRMASTMIHLSFALSVAATAGLIALIPGINRLLFGSTQGDLAIGLYLLSIIFVALISTYNSVLQSQNQYHLTTIALFLGIIVKVLLNRWATFRWGITGASAVTVMALVVTFCLIWWQSDDQLRRALVARQFMFKLVVICFVMMLLIGPSTRWLINELAAGRLLTGLLTLLAVLIGGIIFVLLATVGHLFSIREWLALPLGRRYLKFLSRK</sequence>
<evidence type="ECO:0000313" key="7">
    <source>
        <dbReference type="Proteomes" id="UP000078582"/>
    </source>
</evidence>
<dbReference type="PANTHER" id="PTHR30250">
    <property type="entry name" value="PST FAMILY PREDICTED COLANIC ACID TRANSPORTER"/>
    <property type="match status" value="1"/>
</dbReference>
<dbReference type="AlphaFoldDB" id="A0A192H037"/>
<gene>
    <name evidence="6" type="ORF">AYR53_00315</name>
</gene>
<keyword evidence="4" id="KW-1133">Transmembrane helix</keyword>
<dbReference type="InterPro" id="IPR024923">
    <property type="entry name" value="PG_synth_SpoVB"/>
</dbReference>
<dbReference type="EMBL" id="CP014873">
    <property type="protein sequence ID" value="ANK61331.1"/>
    <property type="molecule type" value="Genomic_DNA"/>
</dbReference>
<evidence type="ECO:0000256" key="1">
    <source>
        <dbReference type="ARBA" id="ARBA00004651"/>
    </source>
</evidence>
<keyword evidence="7" id="KW-1185">Reference proteome</keyword>
<evidence type="ECO:0000256" key="4">
    <source>
        <dbReference type="ARBA" id="ARBA00022989"/>
    </source>
</evidence>
<dbReference type="RefSeq" id="WP_068279994.1">
    <property type="nucleotide sequence ID" value="NZ_CP014873.1"/>
</dbReference>
<proteinExistence type="predicted"/>
<keyword evidence="3" id="KW-0812">Transmembrane</keyword>
<dbReference type="PANTHER" id="PTHR30250:SF29">
    <property type="entry name" value="POLYSACCHARIDE BIOSYNTHESIS PROTEIN C-TERMINAL DOMAIN-CONTAINING PROTEIN"/>
    <property type="match status" value="1"/>
</dbReference>
<dbReference type="InterPro" id="IPR050833">
    <property type="entry name" value="Poly_Biosynth_Transport"/>
</dbReference>
<protein>
    <submittedName>
        <fullName evidence="6">Sugar transporter</fullName>
    </submittedName>
</protein>
<evidence type="ECO:0000256" key="2">
    <source>
        <dbReference type="ARBA" id="ARBA00022475"/>
    </source>
</evidence>
<dbReference type="Pfam" id="PF01943">
    <property type="entry name" value="Polysacc_synt"/>
    <property type="match status" value="1"/>
</dbReference>
<dbReference type="CDD" id="cd13124">
    <property type="entry name" value="MATE_SpoVB_like"/>
    <property type="match status" value="1"/>
</dbReference>
<dbReference type="OrthoDB" id="9775950at2"/>
<dbReference type="InterPro" id="IPR002797">
    <property type="entry name" value="Polysacc_synth"/>
</dbReference>
<keyword evidence="2" id="KW-1003">Cell membrane</keyword>
<organism evidence="6 7">
    <name type="scientific">Loigolactobacillus backii</name>
    <dbReference type="NCBI Taxonomy" id="375175"/>
    <lineage>
        <taxon>Bacteria</taxon>
        <taxon>Bacillati</taxon>
        <taxon>Bacillota</taxon>
        <taxon>Bacilli</taxon>
        <taxon>Lactobacillales</taxon>
        <taxon>Lactobacillaceae</taxon>
        <taxon>Loigolactobacillus</taxon>
    </lineage>
</organism>
<evidence type="ECO:0000256" key="3">
    <source>
        <dbReference type="ARBA" id="ARBA00022692"/>
    </source>
</evidence>